<evidence type="ECO:0000313" key="3">
    <source>
        <dbReference type="Proteomes" id="UP000236649"/>
    </source>
</evidence>
<evidence type="ECO:0000259" key="1">
    <source>
        <dbReference type="Pfam" id="PF09361"/>
    </source>
</evidence>
<proteinExistence type="predicted"/>
<dbReference type="KEGG" id="phs:C2L64_51795"/>
<protein>
    <submittedName>
        <fullName evidence="2">Phasin (PHA-granule associated protein)</fullName>
    </submittedName>
</protein>
<dbReference type="Proteomes" id="UP000236649">
    <property type="component" value="Chromosome 5"/>
</dbReference>
<accession>A0AAN1JMQ7</accession>
<evidence type="ECO:0000313" key="2">
    <source>
        <dbReference type="EMBL" id="AUT76790.1"/>
    </source>
</evidence>
<dbReference type="NCBIfam" id="TIGR01841">
    <property type="entry name" value="phasin"/>
    <property type="match status" value="1"/>
</dbReference>
<organism evidence="2 3">
    <name type="scientific">Paraburkholderia hospita</name>
    <dbReference type="NCBI Taxonomy" id="169430"/>
    <lineage>
        <taxon>Bacteria</taxon>
        <taxon>Pseudomonadati</taxon>
        <taxon>Pseudomonadota</taxon>
        <taxon>Betaproteobacteria</taxon>
        <taxon>Burkholderiales</taxon>
        <taxon>Burkholderiaceae</taxon>
        <taxon>Paraburkholderia</taxon>
    </lineage>
</organism>
<sequence>MLSHEQIAATQKAYLDNLFNLTNGIVEGADKLARLNMEATRSTLAGQLDGTQKALAVREPQEWLRLHDRLAAPTAERIQARNHQLFEIAASIQVDIMRFAQAQWEAYGHRVRTLAEDVAKSAPVGSGSAVAALNSTITATRKLYETLQETGRRAVEVTRSSFDAAAMAVPGTARRTIGPANEATKR</sequence>
<dbReference type="Pfam" id="PF09361">
    <property type="entry name" value="Phasin_2"/>
    <property type="match status" value="1"/>
</dbReference>
<feature type="domain" description="Phasin" evidence="1">
    <location>
        <begin position="5"/>
        <end position="103"/>
    </location>
</feature>
<reference evidence="2 3" key="1">
    <citation type="submission" date="2018-01" db="EMBL/GenBank/DDBJ databases">
        <title>Species boundaries and ecological features among Paraburkholderia terrae DSMZ17804T, P. hospita DSMZ17164T and P. caribensis DSMZ13236T.</title>
        <authorList>
            <person name="Pratama A.A."/>
        </authorList>
    </citation>
    <scope>NUCLEOTIDE SEQUENCE [LARGE SCALE GENOMIC DNA]</scope>
    <source>
        <strain evidence="2 3">DSM 17164</strain>
    </source>
</reference>
<gene>
    <name evidence="2" type="ORF">C2L64_51795</name>
</gene>
<name>A0AAN1JMQ7_9BURK</name>
<dbReference type="InterPro" id="IPR018968">
    <property type="entry name" value="Phasin"/>
</dbReference>
<dbReference type="EMBL" id="CP026109">
    <property type="protein sequence ID" value="AUT76790.1"/>
    <property type="molecule type" value="Genomic_DNA"/>
</dbReference>
<dbReference type="AlphaFoldDB" id="A0AAN1JMQ7"/>
<dbReference type="InterPro" id="IPR010127">
    <property type="entry name" value="Phasin_subfam-1"/>
</dbReference>